<evidence type="ECO:0000256" key="8">
    <source>
        <dbReference type="SAM" id="MobiDB-lite"/>
    </source>
</evidence>
<keyword evidence="6" id="KW-0539">Nucleus</keyword>
<dbReference type="PANTHER" id="PTHR31740">
    <property type="entry name" value="CENTROMERE PROTEIN L"/>
    <property type="match status" value="1"/>
</dbReference>
<sequence length="431" mass="49069">MTSRRKSETPRSSRSSLRLRNISASLGSAQTSREETPRPVEKTATENQTPAQQASNYGRIRSTLKSSRIKSMITKTPGKSGRTTSYRTPRLETVPWHRVSGQTSAKKRDAKIWNEDLKGLMRRSLKLCNLSSMTNFKYKDEKLRAKYQKTLKSKVLEAYPSPLVKVKLSVTSCLSWQSSVVDAVWLEVSSLVPGETEVEDKMVVVYSAWLIHTKCTQSSNLKNVTWLPLMLYTGRELIHQVVVDWLQGSFGCYVARSGMPQNNLLWLTGICTRMRCRNSAHNVEDAKIDFNYLIVPPCGMTSFSPPNNRGKPRVTIRLLLRDVLEVWNRFLDNDTDEISLEDLQKVISTIDSMTSNTIGIPSSLLRLQQVRTPCVVLSNSGKVRLMCRHSMALVIHCFMDVFMQMCTCYNRDDYMQDLEEDSMAELNNNLE</sequence>
<evidence type="ECO:0000256" key="7">
    <source>
        <dbReference type="ARBA" id="ARBA00023328"/>
    </source>
</evidence>
<organism evidence="9">
    <name type="scientific">Scylla olivacea</name>
    <name type="common">Orange mud crab</name>
    <name type="synonym">Cancer olivacea</name>
    <dbReference type="NCBI Taxonomy" id="85551"/>
    <lineage>
        <taxon>Eukaryota</taxon>
        <taxon>Metazoa</taxon>
        <taxon>Ecdysozoa</taxon>
        <taxon>Arthropoda</taxon>
        <taxon>Crustacea</taxon>
        <taxon>Multicrustacea</taxon>
        <taxon>Malacostraca</taxon>
        <taxon>Eumalacostraca</taxon>
        <taxon>Eucarida</taxon>
        <taxon>Decapoda</taxon>
        <taxon>Pleocyemata</taxon>
        <taxon>Brachyura</taxon>
        <taxon>Eubrachyura</taxon>
        <taxon>Portunoidea</taxon>
        <taxon>Portunidae</taxon>
        <taxon>Portuninae</taxon>
        <taxon>Scylla</taxon>
    </lineage>
</organism>
<feature type="compositionally biased region" description="Low complexity" evidence="8">
    <location>
        <begin position="12"/>
        <end position="26"/>
    </location>
</feature>
<accession>A0A0N7ZCW4</accession>
<protein>
    <recommendedName>
        <fullName evidence="4">Centromere protein L</fullName>
    </recommendedName>
</protein>
<evidence type="ECO:0000256" key="4">
    <source>
        <dbReference type="ARBA" id="ARBA00016380"/>
    </source>
</evidence>
<comment type="subcellular location">
    <subcellularLocation>
        <location evidence="2">Chromosome</location>
        <location evidence="2">Centromere</location>
    </subcellularLocation>
    <subcellularLocation>
        <location evidence="1">Nucleus</location>
    </subcellularLocation>
</comment>
<evidence type="ECO:0000313" key="9">
    <source>
        <dbReference type="EMBL" id="JAI65576.1"/>
    </source>
</evidence>
<name>A0A0N7ZCW4_SCYOL</name>
<dbReference type="GO" id="GO:0005634">
    <property type="term" value="C:nucleus"/>
    <property type="evidence" value="ECO:0007669"/>
    <property type="project" value="UniProtKB-SubCell"/>
</dbReference>
<feature type="region of interest" description="Disordered" evidence="8">
    <location>
        <begin position="1"/>
        <end position="66"/>
    </location>
</feature>
<feature type="compositionally biased region" description="Polar residues" evidence="8">
    <location>
        <begin position="45"/>
        <end position="56"/>
    </location>
</feature>
<comment type="similarity">
    <text evidence="3">Belongs to the CENP-L/IML3 family.</text>
</comment>
<proteinExistence type="inferred from homology"/>
<evidence type="ECO:0000256" key="2">
    <source>
        <dbReference type="ARBA" id="ARBA00004584"/>
    </source>
</evidence>
<dbReference type="AlphaFoldDB" id="A0A0N7ZCW4"/>
<keyword evidence="7" id="KW-0137">Centromere</keyword>
<dbReference type="GO" id="GO:0000775">
    <property type="term" value="C:chromosome, centromeric region"/>
    <property type="evidence" value="ECO:0007669"/>
    <property type="project" value="UniProtKB-SubCell"/>
</dbReference>
<reference evidence="9" key="1">
    <citation type="submission" date="2015-09" db="EMBL/GenBank/DDBJ databases">
        <title>Scylla olivacea transcriptome.</title>
        <authorList>
            <person name="Ikhwanuddin M."/>
        </authorList>
    </citation>
    <scope>NUCLEOTIDE SEQUENCE</scope>
</reference>
<feature type="compositionally biased region" description="Basic and acidic residues" evidence="8">
    <location>
        <begin position="1"/>
        <end position="11"/>
    </location>
</feature>
<dbReference type="Pfam" id="PF13092">
    <property type="entry name" value="CENP-L"/>
    <property type="match status" value="1"/>
</dbReference>
<dbReference type="InterPro" id="IPR025204">
    <property type="entry name" value="CENP-L"/>
</dbReference>
<dbReference type="PANTHER" id="PTHR31740:SF2">
    <property type="entry name" value="CENTROMERE PROTEIN L"/>
    <property type="match status" value="1"/>
</dbReference>
<feature type="compositionally biased region" description="Basic and acidic residues" evidence="8">
    <location>
        <begin position="32"/>
        <end position="44"/>
    </location>
</feature>
<evidence type="ECO:0000256" key="3">
    <source>
        <dbReference type="ARBA" id="ARBA00011060"/>
    </source>
</evidence>
<evidence type="ECO:0000256" key="1">
    <source>
        <dbReference type="ARBA" id="ARBA00004123"/>
    </source>
</evidence>
<keyword evidence="5" id="KW-0158">Chromosome</keyword>
<dbReference type="EMBL" id="GDRN01058606">
    <property type="protein sequence ID" value="JAI65576.1"/>
    <property type="molecule type" value="Transcribed_RNA"/>
</dbReference>
<evidence type="ECO:0000256" key="5">
    <source>
        <dbReference type="ARBA" id="ARBA00022454"/>
    </source>
</evidence>
<evidence type="ECO:0000256" key="6">
    <source>
        <dbReference type="ARBA" id="ARBA00023242"/>
    </source>
</evidence>